<keyword evidence="1" id="KW-0285">Flavoprotein</keyword>
<organism evidence="5 6">
    <name type="scientific">Sporosarcina koreensis</name>
    <dbReference type="NCBI Taxonomy" id="334735"/>
    <lineage>
        <taxon>Bacteria</taxon>
        <taxon>Bacillati</taxon>
        <taxon>Bacillota</taxon>
        <taxon>Bacilli</taxon>
        <taxon>Bacillales</taxon>
        <taxon>Caryophanaceae</taxon>
        <taxon>Sporosarcina</taxon>
    </lineage>
</organism>
<dbReference type="Pfam" id="PF00941">
    <property type="entry name" value="FAD_binding_5"/>
    <property type="match status" value="1"/>
</dbReference>
<dbReference type="RefSeq" id="WP_381446458.1">
    <property type="nucleotide sequence ID" value="NZ_JBHSNP010000028.1"/>
</dbReference>
<dbReference type="Gene3D" id="3.30.43.10">
    <property type="entry name" value="Uridine Diphospho-n-acetylenolpyruvylglucosamine Reductase, domain 2"/>
    <property type="match status" value="1"/>
</dbReference>
<dbReference type="InterPro" id="IPR051312">
    <property type="entry name" value="Diverse_Substr_Oxidored"/>
</dbReference>
<dbReference type="InterPro" id="IPR016166">
    <property type="entry name" value="FAD-bd_PCMH"/>
</dbReference>
<keyword evidence="3" id="KW-0560">Oxidoreductase</keyword>
<proteinExistence type="predicted"/>
<dbReference type="Proteomes" id="UP001596071">
    <property type="component" value="Unassembled WGS sequence"/>
</dbReference>
<evidence type="ECO:0000313" key="5">
    <source>
        <dbReference type="EMBL" id="MFC5604564.1"/>
    </source>
</evidence>
<comment type="caution">
    <text evidence="5">The sequence shown here is derived from an EMBL/GenBank/DDBJ whole genome shotgun (WGS) entry which is preliminary data.</text>
</comment>
<gene>
    <name evidence="5" type="ORF">ACFPTP_15125</name>
</gene>
<feature type="domain" description="FAD-binding PCMH-type" evidence="4">
    <location>
        <begin position="1"/>
        <end position="173"/>
    </location>
</feature>
<keyword evidence="6" id="KW-1185">Reference proteome</keyword>
<evidence type="ECO:0000313" key="6">
    <source>
        <dbReference type="Proteomes" id="UP001596071"/>
    </source>
</evidence>
<evidence type="ECO:0000259" key="4">
    <source>
        <dbReference type="PROSITE" id="PS51387"/>
    </source>
</evidence>
<evidence type="ECO:0000256" key="2">
    <source>
        <dbReference type="ARBA" id="ARBA00022827"/>
    </source>
</evidence>
<dbReference type="PROSITE" id="PS51387">
    <property type="entry name" value="FAD_PCMH"/>
    <property type="match status" value="1"/>
</dbReference>
<protein>
    <submittedName>
        <fullName evidence="5">FAD binding domain-containing protein</fullName>
    </submittedName>
</protein>
<dbReference type="InterPro" id="IPR016167">
    <property type="entry name" value="FAD-bd_PCMH_sub1"/>
</dbReference>
<dbReference type="EMBL" id="JBHSNP010000028">
    <property type="protein sequence ID" value="MFC5604564.1"/>
    <property type="molecule type" value="Genomic_DNA"/>
</dbReference>
<dbReference type="InterPro" id="IPR016169">
    <property type="entry name" value="FAD-bd_PCMH_sub2"/>
</dbReference>
<reference evidence="6" key="1">
    <citation type="journal article" date="2019" name="Int. J. Syst. Evol. Microbiol.">
        <title>The Global Catalogue of Microorganisms (GCM) 10K type strain sequencing project: providing services to taxonomists for standard genome sequencing and annotation.</title>
        <authorList>
            <consortium name="The Broad Institute Genomics Platform"/>
            <consortium name="The Broad Institute Genome Sequencing Center for Infectious Disease"/>
            <person name="Wu L."/>
            <person name="Ma J."/>
        </authorList>
    </citation>
    <scope>NUCLEOTIDE SEQUENCE [LARGE SCALE GENOMIC DNA]</scope>
    <source>
        <strain evidence="6">KACC 11299</strain>
    </source>
</reference>
<dbReference type="InterPro" id="IPR002346">
    <property type="entry name" value="Mopterin_DH_FAD-bd"/>
</dbReference>
<dbReference type="PANTHER" id="PTHR42659:SF2">
    <property type="entry name" value="XANTHINE DEHYDROGENASE SUBUNIT C-RELATED"/>
    <property type="match status" value="1"/>
</dbReference>
<dbReference type="SUPFAM" id="SSF56176">
    <property type="entry name" value="FAD-binding/transporter-associated domain-like"/>
    <property type="match status" value="1"/>
</dbReference>
<keyword evidence="2" id="KW-0274">FAD</keyword>
<accession>A0ABW0U1Y4</accession>
<name>A0ABW0U1Y4_9BACL</name>
<dbReference type="PANTHER" id="PTHR42659">
    <property type="entry name" value="XANTHINE DEHYDROGENASE SUBUNIT C-RELATED"/>
    <property type="match status" value="1"/>
</dbReference>
<dbReference type="SUPFAM" id="SSF55447">
    <property type="entry name" value="CO dehydrogenase flavoprotein C-terminal domain-like"/>
    <property type="match status" value="1"/>
</dbReference>
<dbReference type="Gene3D" id="3.30.465.10">
    <property type="match status" value="1"/>
</dbReference>
<sequence>MIAYDAEYYRPTTFEEAIELFHTLNKDGKKPMYFSGGTEIITLDRTNRIIPGAIIDIKSIRECHVADIDKDEIRLGAALSLTKVNKTGFFPLLNQTISQIADHTARNKITLGGNICGNIPYREAVLPFLLTNSKAVIASKSEVKEHPFESLFNNDHRLNTELLLQVKVSRSEVELPFVSIKKRRQWGVGYPLITAAAVMKNNRLKIAFSGLCNFPFHDAKIDKIMNDGSLSKEGKAKEIVNSTPAPVLDDVHGSAEYREFVLGNLLEEIEGAFKGASL</sequence>
<dbReference type="InterPro" id="IPR036683">
    <property type="entry name" value="CO_DH_flav_C_dom_sf"/>
</dbReference>
<evidence type="ECO:0000256" key="1">
    <source>
        <dbReference type="ARBA" id="ARBA00022630"/>
    </source>
</evidence>
<evidence type="ECO:0000256" key="3">
    <source>
        <dbReference type="ARBA" id="ARBA00023002"/>
    </source>
</evidence>
<dbReference type="InterPro" id="IPR036318">
    <property type="entry name" value="FAD-bd_PCMH-like_sf"/>
</dbReference>